<sequence length="223" mass="24326">MLMNNEFQAYSQSYPSTEVKNKVLRNTYTLLAMTLAFSAITAFASMQLALPRVPFLLHIVVFFALLFGIEKTKNSSAGLALTFVFTGYMGYMLGPILNYYLSIPNGSQLVSSAFMMTAVAFLGLSAYAVTTKKDFSFLSNFIVAGVIVLMVGVLAAWLFELPTLQLALSVGFVLISSAIILWQTGEIVNGGETNYISATVTLYVSIYNLFLSLLQLLGFASDD</sequence>
<keyword evidence="9" id="KW-1185">Reference proteome</keyword>
<evidence type="ECO:0000256" key="2">
    <source>
        <dbReference type="ARBA" id="ARBA00010350"/>
    </source>
</evidence>
<evidence type="ECO:0000313" key="8">
    <source>
        <dbReference type="EMBL" id="MFC3151602.1"/>
    </source>
</evidence>
<feature type="transmembrane region" description="Helical" evidence="7">
    <location>
        <begin position="109"/>
        <end position="130"/>
    </location>
</feature>
<dbReference type="EMBL" id="JBHRSZ010000004">
    <property type="protein sequence ID" value="MFC3151602.1"/>
    <property type="molecule type" value="Genomic_DNA"/>
</dbReference>
<feature type="transmembrane region" description="Helical" evidence="7">
    <location>
        <begin position="137"/>
        <end position="158"/>
    </location>
</feature>
<organism evidence="8 9">
    <name type="scientific">Litoribrevibacter euphylliae</name>
    <dbReference type="NCBI Taxonomy" id="1834034"/>
    <lineage>
        <taxon>Bacteria</taxon>
        <taxon>Pseudomonadati</taxon>
        <taxon>Pseudomonadota</taxon>
        <taxon>Gammaproteobacteria</taxon>
        <taxon>Oceanospirillales</taxon>
        <taxon>Oceanospirillaceae</taxon>
        <taxon>Litoribrevibacter</taxon>
    </lineage>
</organism>
<evidence type="ECO:0000256" key="7">
    <source>
        <dbReference type="RuleBase" id="RU004379"/>
    </source>
</evidence>
<evidence type="ECO:0000313" key="9">
    <source>
        <dbReference type="Proteomes" id="UP001595476"/>
    </source>
</evidence>
<feature type="transmembrane region" description="Helical" evidence="7">
    <location>
        <begin position="28"/>
        <end position="46"/>
    </location>
</feature>
<feature type="transmembrane region" description="Helical" evidence="7">
    <location>
        <begin position="164"/>
        <end position="182"/>
    </location>
</feature>
<evidence type="ECO:0000256" key="6">
    <source>
        <dbReference type="ARBA" id="ARBA00023136"/>
    </source>
</evidence>
<name>A0ABV7HJU8_9GAMM</name>
<accession>A0ABV7HJU8</accession>
<evidence type="ECO:0000256" key="1">
    <source>
        <dbReference type="ARBA" id="ARBA00004651"/>
    </source>
</evidence>
<reference evidence="9" key="1">
    <citation type="journal article" date="2019" name="Int. J. Syst. Evol. Microbiol.">
        <title>The Global Catalogue of Microorganisms (GCM) 10K type strain sequencing project: providing services to taxonomists for standard genome sequencing and annotation.</title>
        <authorList>
            <consortium name="The Broad Institute Genomics Platform"/>
            <consortium name="The Broad Institute Genome Sequencing Center for Infectious Disease"/>
            <person name="Wu L."/>
            <person name="Ma J."/>
        </authorList>
    </citation>
    <scope>NUCLEOTIDE SEQUENCE [LARGE SCALE GENOMIC DNA]</scope>
    <source>
        <strain evidence="9">KCTC 52438</strain>
    </source>
</reference>
<feature type="transmembrane region" description="Helical" evidence="7">
    <location>
        <begin position="194"/>
        <end position="217"/>
    </location>
</feature>
<dbReference type="InterPro" id="IPR006213">
    <property type="entry name" value="Bax_inhbtr1_CS"/>
</dbReference>
<dbReference type="PROSITE" id="PS01243">
    <property type="entry name" value="BI1"/>
    <property type="match status" value="1"/>
</dbReference>
<protein>
    <submittedName>
        <fullName evidence="8">Bax inhibitor-1/YccA family protein</fullName>
    </submittedName>
</protein>
<keyword evidence="4 7" id="KW-0812">Transmembrane</keyword>
<feature type="transmembrane region" description="Helical" evidence="7">
    <location>
        <begin position="76"/>
        <end position="97"/>
    </location>
</feature>
<comment type="subcellular location">
    <subcellularLocation>
        <location evidence="1">Cell membrane</location>
        <topology evidence="1">Multi-pass membrane protein</topology>
    </subcellularLocation>
</comment>
<dbReference type="PANTHER" id="PTHR23291:SF115">
    <property type="entry name" value="MODULATOR OF FTSH PROTEASE YCCA"/>
    <property type="match status" value="1"/>
</dbReference>
<keyword evidence="3" id="KW-1003">Cell membrane</keyword>
<comment type="caution">
    <text evidence="8">The sequence shown here is derived from an EMBL/GenBank/DDBJ whole genome shotgun (WGS) entry which is preliminary data.</text>
</comment>
<gene>
    <name evidence="8" type="ORF">ACFOEK_11235</name>
</gene>
<proteinExistence type="inferred from homology"/>
<dbReference type="PANTHER" id="PTHR23291">
    <property type="entry name" value="BAX INHIBITOR-RELATED"/>
    <property type="match status" value="1"/>
</dbReference>
<dbReference type="CDD" id="cd10433">
    <property type="entry name" value="YccA_like"/>
    <property type="match status" value="1"/>
</dbReference>
<evidence type="ECO:0000256" key="4">
    <source>
        <dbReference type="ARBA" id="ARBA00022692"/>
    </source>
</evidence>
<dbReference type="InterPro" id="IPR006214">
    <property type="entry name" value="Bax_inhibitor_1-related"/>
</dbReference>
<feature type="transmembrane region" description="Helical" evidence="7">
    <location>
        <begin position="52"/>
        <end position="69"/>
    </location>
</feature>
<keyword evidence="5 7" id="KW-1133">Transmembrane helix</keyword>
<dbReference type="Pfam" id="PF01027">
    <property type="entry name" value="Bax1-I"/>
    <property type="match status" value="1"/>
</dbReference>
<evidence type="ECO:0000256" key="3">
    <source>
        <dbReference type="ARBA" id="ARBA00022475"/>
    </source>
</evidence>
<comment type="similarity">
    <text evidence="2 7">Belongs to the BI1 family.</text>
</comment>
<dbReference type="RefSeq" id="WP_386720672.1">
    <property type="nucleotide sequence ID" value="NZ_JBHRSZ010000004.1"/>
</dbReference>
<evidence type="ECO:0000256" key="5">
    <source>
        <dbReference type="ARBA" id="ARBA00022989"/>
    </source>
</evidence>
<dbReference type="Proteomes" id="UP001595476">
    <property type="component" value="Unassembled WGS sequence"/>
</dbReference>
<keyword evidence="6 7" id="KW-0472">Membrane</keyword>